<dbReference type="InterPro" id="IPR001633">
    <property type="entry name" value="EAL_dom"/>
</dbReference>
<protein>
    <submittedName>
        <fullName evidence="3">Periplasmic protein</fullName>
    </submittedName>
</protein>
<evidence type="ECO:0000259" key="1">
    <source>
        <dbReference type="PROSITE" id="PS50883"/>
    </source>
</evidence>
<dbReference type="CDD" id="cd01948">
    <property type="entry name" value="EAL"/>
    <property type="match status" value="1"/>
</dbReference>
<dbReference type="RefSeq" id="WP_012538123.1">
    <property type="nucleotide sequence ID" value="NC_011229.1"/>
</dbReference>
<feature type="domain" description="GGDEF" evidence="2">
    <location>
        <begin position="280"/>
        <end position="412"/>
    </location>
</feature>
<dbReference type="Proteomes" id="UP000000611">
    <property type="component" value="Chromosome"/>
</dbReference>
<evidence type="ECO:0000259" key="2">
    <source>
        <dbReference type="PROSITE" id="PS50887"/>
    </source>
</evidence>
<dbReference type="GO" id="GO:0071111">
    <property type="term" value="F:cyclic-guanylate-specific phosphodiesterase activity"/>
    <property type="evidence" value="ECO:0007669"/>
    <property type="project" value="InterPro"/>
</dbReference>
<reference evidence="3 4" key="1">
    <citation type="journal article" date="2008" name="PLoS Genet.">
        <title>The genome of Borrelia recurrentis, the agent of deadly louse-borne relapsing fever, is a degraded subset of tick-borne Borrelia duttonii.</title>
        <authorList>
            <person name="Lescot M."/>
            <person name="Audic S."/>
            <person name="Robert C."/>
            <person name="Nguyen T.T."/>
            <person name="Blanc G."/>
            <person name="Cutler S.J."/>
            <person name="Wincker P."/>
            <person name="Couloux A."/>
            <person name="Claverie J.-M."/>
            <person name="Raoult D."/>
            <person name="Drancourt M."/>
        </authorList>
    </citation>
    <scope>NUCLEOTIDE SEQUENCE [LARGE SCALE GENOMIC DNA]</scope>
    <source>
        <strain evidence="3 4">Ly</strain>
    </source>
</reference>
<dbReference type="InterPro" id="IPR035919">
    <property type="entry name" value="EAL_sf"/>
</dbReference>
<keyword evidence="4" id="KW-1185">Reference proteome</keyword>
<dbReference type="EMBL" id="CP000976">
    <property type="protein sequence ID" value="ACH93312.1"/>
    <property type="molecule type" value="Genomic_DNA"/>
</dbReference>
<dbReference type="eggNOG" id="COG2200">
    <property type="taxonomic scope" value="Bacteria"/>
</dbReference>
<dbReference type="HOGENOM" id="CLU_413710_0_0_12"/>
<dbReference type="PROSITE" id="PS50883">
    <property type="entry name" value="EAL"/>
    <property type="match status" value="1"/>
</dbReference>
<dbReference type="OrthoDB" id="366324at2"/>
<dbReference type="KEGG" id="bdu:BDU_360"/>
<evidence type="ECO:0000313" key="3">
    <source>
        <dbReference type="EMBL" id="ACH93312.1"/>
    </source>
</evidence>
<name>B5RLQ4_BORDL</name>
<dbReference type="PROSITE" id="PS50887">
    <property type="entry name" value="GGDEF"/>
    <property type="match status" value="1"/>
</dbReference>
<dbReference type="PANTHER" id="PTHR33121">
    <property type="entry name" value="CYCLIC DI-GMP PHOSPHODIESTERASE PDEF"/>
    <property type="match status" value="1"/>
</dbReference>
<dbReference type="STRING" id="412419.BDU_360"/>
<dbReference type="PANTHER" id="PTHR33121:SF71">
    <property type="entry name" value="OXYGEN SENSOR PROTEIN DOSP"/>
    <property type="match status" value="1"/>
</dbReference>
<dbReference type="SUPFAM" id="SSF141868">
    <property type="entry name" value="EAL domain-like"/>
    <property type="match status" value="1"/>
</dbReference>
<dbReference type="Gene3D" id="3.20.20.450">
    <property type="entry name" value="EAL domain"/>
    <property type="match status" value="1"/>
</dbReference>
<sequence length="665" mass="77114">MRNKNPNAIVISEKAVSDKDVIKIKSIFTISQIIESRKNVSSSYIKQSNIKFAVIYNHKRPIDFSINIANDLKSINNVHSIIINNEYIDESIYRPNYIEILQSIQELSEKNKLIQQKKFYYDNKNANLDFFLNLSELIQEIVIITNTENDIIYINEKGSKELELPIKIKGKTNKISDIDIIDFEKETKIDLSYNIDDIPEFKNILITDCLLKVKNNKKLTVDLFISTIAQNNIDKLITIKDVSDLKSKHNIPHFEVIDQETDLYNIKELEKLLINQIDYSSKKTYLFDLDLHINTEYEYKGNRDHIDVKILKKITSRIMSFYSEYIFKLKDNNLIVIISTSGGEQRVISIAEEIKKTISRELKKEGLIILKFNIGIIEVNLKEDIETKISKLKIATKISDEYKDSMPILYKDELPETIIIKNQNKIFEYIIKAIKNDFFSLYYQKITPLKKDLTPKIEILTRLFDYTGTPIPNNHVFGLIDKYNLTVEVDKLVVTKALREYTNFVTKNGVHIFSINISPYSLKSKNFRIFLKETLLQSHVPLQNICLEITETGIVENFELINTYFNELKTFGIKLALDDFGSGYTSLSYIKILPIDIIKIDGSFIQVINSSQIDLVIIKSIKEIADTKQIKIIAEFVSNEEIFKKISEIGIDYGQGFLWHKPEPI</sequence>
<dbReference type="InterPro" id="IPR000160">
    <property type="entry name" value="GGDEF_dom"/>
</dbReference>
<proteinExistence type="predicted"/>
<evidence type="ECO:0000313" key="4">
    <source>
        <dbReference type="Proteomes" id="UP000000611"/>
    </source>
</evidence>
<dbReference type="Pfam" id="PF00563">
    <property type="entry name" value="EAL"/>
    <property type="match status" value="1"/>
</dbReference>
<gene>
    <name evidence="3" type="ordered locus">BDU_360</name>
</gene>
<dbReference type="SMART" id="SM00052">
    <property type="entry name" value="EAL"/>
    <property type="match status" value="1"/>
</dbReference>
<dbReference type="InterPro" id="IPR050706">
    <property type="entry name" value="Cyclic-di-GMP_PDE-like"/>
</dbReference>
<accession>B5RLQ4</accession>
<feature type="domain" description="EAL" evidence="1">
    <location>
        <begin position="423"/>
        <end position="665"/>
    </location>
</feature>
<dbReference type="AlphaFoldDB" id="B5RLQ4"/>
<organism evidence="3 4">
    <name type="scientific">Borrelia duttonii (strain Ly)</name>
    <dbReference type="NCBI Taxonomy" id="412419"/>
    <lineage>
        <taxon>Bacteria</taxon>
        <taxon>Pseudomonadati</taxon>
        <taxon>Spirochaetota</taxon>
        <taxon>Spirochaetia</taxon>
        <taxon>Spirochaetales</taxon>
        <taxon>Borreliaceae</taxon>
        <taxon>Borrelia</taxon>
    </lineage>
</organism>